<protein>
    <submittedName>
        <fullName evidence="2">Putative nucleoside-diphosphate-sugar epimerase</fullName>
    </submittedName>
</protein>
<evidence type="ECO:0000313" key="3">
    <source>
        <dbReference type="Proteomes" id="UP000194003"/>
    </source>
</evidence>
<dbReference type="SUPFAM" id="SSF51735">
    <property type="entry name" value="NAD(P)-binding Rossmann-fold domains"/>
    <property type="match status" value="1"/>
</dbReference>
<dbReference type="PANTHER" id="PTHR48079">
    <property type="entry name" value="PROTEIN YEEZ"/>
    <property type="match status" value="1"/>
</dbReference>
<name>A0A1Y2K2Z4_9PROT</name>
<dbReference type="InterPro" id="IPR051783">
    <property type="entry name" value="NAD(P)-dependent_oxidoreduct"/>
</dbReference>
<proteinExistence type="predicted"/>
<dbReference type="PANTHER" id="PTHR48079:SF6">
    <property type="entry name" value="NAD(P)-BINDING DOMAIN-CONTAINING PROTEIN-RELATED"/>
    <property type="match status" value="1"/>
</dbReference>
<dbReference type="InterPro" id="IPR036291">
    <property type="entry name" value="NAD(P)-bd_dom_sf"/>
</dbReference>
<dbReference type="GO" id="GO:0005737">
    <property type="term" value="C:cytoplasm"/>
    <property type="evidence" value="ECO:0007669"/>
    <property type="project" value="TreeGrafter"/>
</dbReference>
<keyword evidence="3" id="KW-1185">Reference proteome</keyword>
<organism evidence="2 3">
    <name type="scientific">Magnetofaba australis IT-1</name>
    <dbReference type="NCBI Taxonomy" id="1434232"/>
    <lineage>
        <taxon>Bacteria</taxon>
        <taxon>Pseudomonadati</taxon>
        <taxon>Pseudomonadota</taxon>
        <taxon>Magnetococcia</taxon>
        <taxon>Magnetococcales</taxon>
        <taxon>Magnetococcaceae</taxon>
        <taxon>Magnetofaba</taxon>
    </lineage>
</organism>
<evidence type="ECO:0000259" key="1">
    <source>
        <dbReference type="Pfam" id="PF01370"/>
    </source>
</evidence>
<dbReference type="InterPro" id="IPR001509">
    <property type="entry name" value="Epimerase_deHydtase"/>
</dbReference>
<dbReference type="Proteomes" id="UP000194003">
    <property type="component" value="Unassembled WGS sequence"/>
</dbReference>
<dbReference type="Pfam" id="PF01370">
    <property type="entry name" value="Epimerase"/>
    <property type="match status" value="1"/>
</dbReference>
<accession>A0A1Y2K2Z4</accession>
<feature type="domain" description="NAD-dependent epimerase/dehydratase" evidence="1">
    <location>
        <begin position="7"/>
        <end position="169"/>
    </location>
</feature>
<dbReference type="AlphaFoldDB" id="A0A1Y2K2Z4"/>
<reference evidence="2 3" key="1">
    <citation type="journal article" date="2016" name="BMC Genomics">
        <title>Combined genomic and structural analyses of a cultured magnetotactic bacterium reveals its niche adaptation to a dynamic environment.</title>
        <authorList>
            <person name="Araujo A.C."/>
            <person name="Morillo V."/>
            <person name="Cypriano J."/>
            <person name="Teixeira L.C."/>
            <person name="Leao P."/>
            <person name="Lyra S."/>
            <person name="Almeida L.G."/>
            <person name="Bazylinski D.A."/>
            <person name="Vasconcellos A.T."/>
            <person name="Abreu F."/>
            <person name="Lins U."/>
        </authorList>
    </citation>
    <scope>NUCLEOTIDE SEQUENCE [LARGE SCALE GENOMIC DNA]</scope>
    <source>
        <strain evidence="2 3">IT-1</strain>
    </source>
</reference>
<evidence type="ECO:0000313" key="2">
    <source>
        <dbReference type="EMBL" id="OSM01986.1"/>
    </source>
</evidence>
<dbReference type="STRING" id="1434232.MAIT1_02056"/>
<dbReference type="Gene3D" id="3.40.50.720">
    <property type="entry name" value="NAD(P)-binding Rossmann-like Domain"/>
    <property type="match status" value="1"/>
</dbReference>
<sequence>MPALLAGVDTVIHAAAWTSLWGNCENSRALFLQPTLELLACCRQEGVGRIVFPSTTAASGPEQAYDPFSAGAPKSFWPHLGSVVAIENALRDIASPELTTVTLRLGLFAGEGYGLGLLPILTPRLKTHLVPWVAGGRTRMPLIDGRDIGQAMALAATVEGVSGYQAFNIVGPQIPTVREVIDHLHARHGLPRPHFSVPFPMAYAFAWLMERFDAVSPWDPLVTRSIIHLLEDRTVDNARAHEQLGYAPQHGWREAIDIQMAQMAEQQKRPMAMRAALP</sequence>
<gene>
    <name evidence="2" type="ORF">MAIT1_02056</name>
</gene>
<dbReference type="GO" id="GO:0004029">
    <property type="term" value="F:aldehyde dehydrogenase (NAD+) activity"/>
    <property type="evidence" value="ECO:0007669"/>
    <property type="project" value="TreeGrafter"/>
</dbReference>
<comment type="caution">
    <text evidence="2">The sequence shown here is derived from an EMBL/GenBank/DDBJ whole genome shotgun (WGS) entry which is preliminary data.</text>
</comment>
<dbReference type="EMBL" id="LVJN01000020">
    <property type="protein sequence ID" value="OSM01986.1"/>
    <property type="molecule type" value="Genomic_DNA"/>
</dbReference>